<evidence type="ECO:0000259" key="3">
    <source>
        <dbReference type="PROSITE" id="PS50004"/>
    </source>
</evidence>
<feature type="domain" description="C2" evidence="3">
    <location>
        <begin position="22"/>
        <end position="144"/>
    </location>
</feature>
<name>A0AAW2XVY4_9LAMI</name>
<feature type="region of interest" description="Disordered" evidence="1">
    <location>
        <begin position="283"/>
        <end position="315"/>
    </location>
</feature>
<dbReference type="EMBL" id="JACGWN010000003">
    <property type="protein sequence ID" value="KAL0456901.1"/>
    <property type="molecule type" value="Genomic_DNA"/>
</dbReference>
<dbReference type="SMART" id="SM00239">
    <property type="entry name" value="C2"/>
    <property type="match status" value="1"/>
</dbReference>
<keyword evidence="2" id="KW-0812">Transmembrane</keyword>
<feature type="transmembrane region" description="Helical" evidence="2">
    <location>
        <begin position="12"/>
        <end position="29"/>
    </location>
</feature>
<reference evidence="4" key="2">
    <citation type="journal article" date="2024" name="Plant">
        <title>Genomic evolution and insights into agronomic trait innovations of Sesamum species.</title>
        <authorList>
            <person name="Miao H."/>
            <person name="Wang L."/>
            <person name="Qu L."/>
            <person name="Liu H."/>
            <person name="Sun Y."/>
            <person name="Le M."/>
            <person name="Wang Q."/>
            <person name="Wei S."/>
            <person name="Zheng Y."/>
            <person name="Lin W."/>
            <person name="Duan Y."/>
            <person name="Cao H."/>
            <person name="Xiong S."/>
            <person name="Wang X."/>
            <person name="Wei L."/>
            <person name="Li C."/>
            <person name="Ma Q."/>
            <person name="Ju M."/>
            <person name="Zhao R."/>
            <person name="Li G."/>
            <person name="Mu C."/>
            <person name="Tian Q."/>
            <person name="Mei H."/>
            <person name="Zhang T."/>
            <person name="Gao T."/>
            <person name="Zhang H."/>
        </authorList>
    </citation>
    <scope>NUCLEOTIDE SEQUENCE</scope>
    <source>
        <strain evidence="4">KEN1</strain>
    </source>
</reference>
<protein>
    <recommendedName>
        <fullName evidence="3">C2 domain-containing protein</fullName>
    </recommendedName>
</protein>
<dbReference type="GO" id="GO:0006952">
    <property type="term" value="P:defense response"/>
    <property type="evidence" value="ECO:0007669"/>
    <property type="project" value="InterPro"/>
</dbReference>
<dbReference type="SUPFAM" id="SSF49562">
    <property type="entry name" value="C2 domain (Calcium/lipid-binding domain, CaLB)"/>
    <property type="match status" value="1"/>
</dbReference>
<dbReference type="CDD" id="cd04051">
    <property type="entry name" value="C2_SRC2_like"/>
    <property type="match status" value="1"/>
</dbReference>
<keyword evidence="2" id="KW-0472">Membrane</keyword>
<accession>A0AAW2XVY4</accession>
<dbReference type="Pfam" id="PF00168">
    <property type="entry name" value="C2"/>
    <property type="match status" value="1"/>
</dbReference>
<feature type="compositionally biased region" description="Basic and acidic residues" evidence="1">
    <location>
        <begin position="208"/>
        <end position="218"/>
    </location>
</feature>
<dbReference type="AlphaFoldDB" id="A0AAW2XVY4"/>
<dbReference type="PANTHER" id="PTHR32246">
    <property type="entry name" value="INGRESSION PROTEIN FIC1"/>
    <property type="match status" value="1"/>
</dbReference>
<organism evidence="4">
    <name type="scientific">Sesamum latifolium</name>
    <dbReference type="NCBI Taxonomy" id="2727402"/>
    <lineage>
        <taxon>Eukaryota</taxon>
        <taxon>Viridiplantae</taxon>
        <taxon>Streptophyta</taxon>
        <taxon>Embryophyta</taxon>
        <taxon>Tracheophyta</taxon>
        <taxon>Spermatophyta</taxon>
        <taxon>Magnoliopsida</taxon>
        <taxon>eudicotyledons</taxon>
        <taxon>Gunneridae</taxon>
        <taxon>Pentapetalae</taxon>
        <taxon>asterids</taxon>
        <taxon>lamiids</taxon>
        <taxon>Lamiales</taxon>
        <taxon>Pedaliaceae</taxon>
        <taxon>Sesamum</taxon>
    </lineage>
</organism>
<feature type="region of interest" description="Disordered" evidence="1">
    <location>
        <begin position="198"/>
        <end position="230"/>
    </location>
</feature>
<dbReference type="PROSITE" id="PS50004">
    <property type="entry name" value="C2"/>
    <property type="match status" value="1"/>
</dbReference>
<dbReference type="PANTHER" id="PTHR32246:SF143">
    <property type="entry name" value="CALCIUM-DEPENDENT LIPID-BINDING (CALB DOMAIN) FAMILY PROTEIN"/>
    <property type="match status" value="1"/>
</dbReference>
<keyword evidence="2" id="KW-1133">Transmembrane helix</keyword>
<proteinExistence type="predicted"/>
<dbReference type="Gene3D" id="2.60.40.150">
    <property type="entry name" value="C2 domain"/>
    <property type="match status" value="1"/>
</dbReference>
<feature type="region of interest" description="Disordered" evidence="1">
    <location>
        <begin position="476"/>
        <end position="501"/>
    </location>
</feature>
<comment type="caution">
    <text evidence="4">The sequence shown here is derived from an EMBL/GenBank/DDBJ whole genome shotgun (WGS) entry which is preliminary data.</text>
</comment>
<feature type="compositionally biased region" description="Basic and acidic residues" evidence="1">
    <location>
        <begin position="328"/>
        <end position="344"/>
    </location>
</feature>
<dbReference type="InterPro" id="IPR035892">
    <property type="entry name" value="C2_domain_sf"/>
</dbReference>
<evidence type="ECO:0000313" key="4">
    <source>
        <dbReference type="EMBL" id="KAL0456901.1"/>
    </source>
</evidence>
<feature type="region of interest" description="Disordered" evidence="1">
    <location>
        <begin position="525"/>
        <end position="547"/>
    </location>
</feature>
<evidence type="ECO:0000256" key="1">
    <source>
        <dbReference type="SAM" id="MobiDB-lite"/>
    </source>
</evidence>
<feature type="compositionally biased region" description="Polar residues" evidence="1">
    <location>
        <begin position="535"/>
        <end position="547"/>
    </location>
</feature>
<feature type="compositionally biased region" description="Basic and acidic residues" evidence="1">
    <location>
        <begin position="352"/>
        <end position="366"/>
    </location>
</feature>
<dbReference type="InterPro" id="IPR000008">
    <property type="entry name" value="C2_dom"/>
</dbReference>
<dbReference type="InterPro" id="IPR044750">
    <property type="entry name" value="C2_SRC2/BAP"/>
</dbReference>
<feature type="compositionally biased region" description="Polar residues" evidence="1">
    <location>
        <begin position="219"/>
        <end position="229"/>
    </location>
</feature>
<sequence>MRSSQSGGTTPVKRGILLYAIVVLVIYVSCPLKKMAPAKAFQLLEINIISAQDLEPVSKKMRTYATAWLHPNRKLSSSVDAEGNNSPTWNDKFVFKVDEEFLQRDTSAVMIEIYAKQWLRDTLVGTVRVLVGNLIPSPTRNLGHHHFGMRFVALQVRRSSGRPQGILNIGVALLDSSMKSMPLYRQLSASAVGYRDLMDDPPALQQPHRNEKQNHDNYNDNGHNQTSNVKPFLRRSKSERSEHIFDHFTPGSSMIAIPLKAEPKESSILSITECVVPYKGMKRTGKASSVISGAELREKPKQKGKKSGKAGSVLSDSILSKESSVRKIETSLKTKDDAIEERGNENPGTDESGDKTTNKVVDEKSGTKAKAANNADSPKEKLPVATIGKPVSKHNGASKGPLPQGKYVIGAPVKKGNSIWSDSEVGPSPSEVAAVMAEKKYPLEDNQSSVLDGWSLDESVEGLRSKLERWRMELPPLYDRGGFSTSSYKSSGPHPRRRNDKGSGLLSCFGNIFGYECQCICGKPPGKKSRGGKFQSPSTITPGRSFL</sequence>
<evidence type="ECO:0000256" key="2">
    <source>
        <dbReference type="SAM" id="Phobius"/>
    </source>
</evidence>
<feature type="region of interest" description="Disordered" evidence="1">
    <location>
        <begin position="328"/>
        <end position="409"/>
    </location>
</feature>
<gene>
    <name evidence="4" type="ORF">Slati_1029300</name>
</gene>
<reference evidence="4" key="1">
    <citation type="submission" date="2020-06" db="EMBL/GenBank/DDBJ databases">
        <authorList>
            <person name="Li T."/>
            <person name="Hu X."/>
            <person name="Zhang T."/>
            <person name="Song X."/>
            <person name="Zhang H."/>
            <person name="Dai N."/>
            <person name="Sheng W."/>
            <person name="Hou X."/>
            <person name="Wei L."/>
        </authorList>
    </citation>
    <scope>NUCLEOTIDE SEQUENCE</scope>
    <source>
        <strain evidence="4">KEN1</strain>
        <tissue evidence="4">Leaf</tissue>
    </source>
</reference>